<gene>
    <name evidence="1" type="ORF">EYF80_004320</name>
</gene>
<accession>A0A4Z2J6M2</accession>
<keyword evidence="2" id="KW-1185">Reference proteome</keyword>
<evidence type="ECO:0000313" key="2">
    <source>
        <dbReference type="Proteomes" id="UP000314294"/>
    </source>
</evidence>
<reference evidence="1 2" key="1">
    <citation type="submission" date="2019-03" db="EMBL/GenBank/DDBJ databases">
        <title>First draft genome of Liparis tanakae, snailfish: a comprehensive survey of snailfish specific genes.</title>
        <authorList>
            <person name="Kim W."/>
            <person name="Song I."/>
            <person name="Jeong J.-H."/>
            <person name="Kim D."/>
            <person name="Kim S."/>
            <person name="Ryu S."/>
            <person name="Song J.Y."/>
            <person name="Lee S.K."/>
        </authorList>
    </citation>
    <scope>NUCLEOTIDE SEQUENCE [LARGE SCALE GENOMIC DNA]</scope>
    <source>
        <tissue evidence="1">Muscle</tissue>
    </source>
</reference>
<protein>
    <submittedName>
        <fullName evidence="1">Uncharacterized protein</fullName>
    </submittedName>
</protein>
<dbReference type="AlphaFoldDB" id="A0A4Z2J6M2"/>
<sequence length="100" mass="11118">MSNVCPFCPETCTISSWANPNRRIKATFVKPAFSQSGFKPQQAAARLPVSLRRELDRNKEKITVLRPALRHSAVSAVLVGRTLPLTTGDGKYRSNVRPRP</sequence>
<comment type="caution">
    <text evidence="1">The sequence shown here is derived from an EMBL/GenBank/DDBJ whole genome shotgun (WGS) entry which is preliminary data.</text>
</comment>
<organism evidence="1 2">
    <name type="scientific">Liparis tanakae</name>
    <name type="common">Tanaka's snailfish</name>
    <dbReference type="NCBI Taxonomy" id="230148"/>
    <lineage>
        <taxon>Eukaryota</taxon>
        <taxon>Metazoa</taxon>
        <taxon>Chordata</taxon>
        <taxon>Craniata</taxon>
        <taxon>Vertebrata</taxon>
        <taxon>Euteleostomi</taxon>
        <taxon>Actinopterygii</taxon>
        <taxon>Neopterygii</taxon>
        <taxon>Teleostei</taxon>
        <taxon>Neoteleostei</taxon>
        <taxon>Acanthomorphata</taxon>
        <taxon>Eupercaria</taxon>
        <taxon>Perciformes</taxon>
        <taxon>Cottioidei</taxon>
        <taxon>Cottales</taxon>
        <taxon>Liparidae</taxon>
        <taxon>Liparis</taxon>
    </lineage>
</organism>
<name>A0A4Z2J6M2_9TELE</name>
<evidence type="ECO:0000313" key="1">
    <source>
        <dbReference type="EMBL" id="TNN85298.1"/>
    </source>
</evidence>
<dbReference type="Proteomes" id="UP000314294">
    <property type="component" value="Unassembled WGS sequence"/>
</dbReference>
<dbReference type="EMBL" id="SRLO01000021">
    <property type="protein sequence ID" value="TNN85298.1"/>
    <property type="molecule type" value="Genomic_DNA"/>
</dbReference>
<proteinExistence type="predicted"/>